<organism evidence="1 2">
    <name type="scientific">Streptomyces flaveus</name>
    <dbReference type="NCBI Taxonomy" id="66370"/>
    <lineage>
        <taxon>Bacteria</taxon>
        <taxon>Bacillati</taxon>
        <taxon>Actinomycetota</taxon>
        <taxon>Actinomycetes</taxon>
        <taxon>Kitasatosporales</taxon>
        <taxon>Streptomycetaceae</taxon>
        <taxon>Streptomyces</taxon>
        <taxon>Streptomyces aurantiacus group</taxon>
    </lineage>
</organism>
<accession>A0A917RGF1</accession>
<keyword evidence="2" id="KW-1185">Reference proteome</keyword>
<dbReference type="Proteomes" id="UP000637788">
    <property type="component" value="Unassembled WGS sequence"/>
</dbReference>
<dbReference type="RefSeq" id="WP_189326624.1">
    <property type="nucleotide sequence ID" value="NZ_BMPQ01000034.1"/>
</dbReference>
<protein>
    <submittedName>
        <fullName evidence="1">Uncharacterized protein</fullName>
    </submittedName>
</protein>
<reference evidence="1" key="1">
    <citation type="journal article" date="2014" name="Int. J. Syst. Evol. Microbiol.">
        <title>Complete genome sequence of Corynebacterium casei LMG S-19264T (=DSM 44701T), isolated from a smear-ripened cheese.</title>
        <authorList>
            <consortium name="US DOE Joint Genome Institute (JGI-PGF)"/>
            <person name="Walter F."/>
            <person name="Albersmeier A."/>
            <person name="Kalinowski J."/>
            <person name="Ruckert C."/>
        </authorList>
    </citation>
    <scope>NUCLEOTIDE SEQUENCE</scope>
    <source>
        <strain evidence="1">JCM 3035</strain>
    </source>
</reference>
<comment type="caution">
    <text evidence="1">The sequence shown here is derived from an EMBL/GenBank/DDBJ whole genome shotgun (WGS) entry which is preliminary data.</text>
</comment>
<dbReference type="AlphaFoldDB" id="A0A917RGF1"/>
<sequence>MGTGRPAQQRPWEADFGAGFARRLGQSPQELGLTSATESCPDIWELSNGDIAMIGREATSAFGDRLPDGVSVAPDERIIIVPRTTLLSAKRDIPDA</sequence>
<gene>
    <name evidence="1" type="ORF">GCM10010094_79730</name>
</gene>
<evidence type="ECO:0000313" key="2">
    <source>
        <dbReference type="Proteomes" id="UP000637788"/>
    </source>
</evidence>
<name>A0A917RGF1_9ACTN</name>
<dbReference type="EMBL" id="BMPQ01000034">
    <property type="protein sequence ID" value="GGL06969.1"/>
    <property type="molecule type" value="Genomic_DNA"/>
</dbReference>
<proteinExistence type="predicted"/>
<evidence type="ECO:0000313" key="1">
    <source>
        <dbReference type="EMBL" id="GGL06969.1"/>
    </source>
</evidence>
<reference evidence="1" key="2">
    <citation type="submission" date="2020-09" db="EMBL/GenBank/DDBJ databases">
        <authorList>
            <person name="Sun Q."/>
            <person name="Ohkuma M."/>
        </authorList>
    </citation>
    <scope>NUCLEOTIDE SEQUENCE</scope>
    <source>
        <strain evidence="1">JCM 3035</strain>
    </source>
</reference>